<dbReference type="InParanoid" id="A0A804KJL3"/>
<dbReference type="AlphaFoldDB" id="A0A804KJL3"/>
<protein>
    <submittedName>
        <fullName evidence="1">Uncharacterized protein</fullName>
    </submittedName>
</protein>
<name>A0A804KJL3_MUSAM</name>
<reference evidence="1" key="1">
    <citation type="submission" date="2021-05" db="UniProtKB">
        <authorList>
            <consortium name="EnsemblPlants"/>
        </authorList>
    </citation>
    <scope>IDENTIFICATION</scope>
    <source>
        <strain evidence="1">subsp. malaccensis</strain>
    </source>
</reference>
<dbReference type="Proteomes" id="UP000012960">
    <property type="component" value="Unplaced"/>
</dbReference>
<keyword evidence="2" id="KW-1185">Reference proteome</keyword>
<accession>A0A804KJL3</accession>
<dbReference type="EnsemblPlants" id="Ma09_t14700.1">
    <property type="protein sequence ID" value="Ma09_p14700.1"/>
    <property type="gene ID" value="Ma09_g14700"/>
</dbReference>
<organism evidence="1 2">
    <name type="scientific">Musa acuminata subsp. malaccensis</name>
    <name type="common">Wild banana</name>
    <name type="synonym">Musa malaccensis</name>
    <dbReference type="NCBI Taxonomy" id="214687"/>
    <lineage>
        <taxon>Eukaryota</taxon>
        <taxon>Viridiplantae</taxon>
        <taxon>Streptophyta</taxon>
        <taxon>Embryophyta</taxon>
        <taxon>Tracheophyta</taxon>
        <taxon>Spermatophyta</taxon>
        <taxon>Magnoliopsida</taxon>
        <taxon>Liliopsida</taxon>
        <taxon>Zingiberales</taxon>
        <taxon>Musaceae</taxon>
        <taxon>Musa</taxon>
    </lineage>
</organism>
<dbReference type="Gramene" id="Ma09_t14700.1">
    <property type="protein sequence ID" value="Ma09_p14700.1"/>
    <property type="gene ID" value="Ma09_g14700"/>
</dbReference>
<evidence type="ECO:0000313" key="1">
    <source>
        <dbReference type="EnsemblPlants" id="Ma09_p14700.1"/>
    </source>
</evidence>
<sequence length="57" mass="6056">MASPSPPNPPPSAGFNPQLSERDACFSTILNIFCGARNTKVAAGAFRLVHTKPVLEM</sequence>
<evidence type="ECO:0000313" key="2">
    <source>
        <dbReference type="Proteomes" id="UP000012960"/>
    </source>
</evidence>
<proteinExistence type="predicted"/>